<sequence>MFTTTDPSRSSLDTSNSSLHSLDLWDMDTESNQEGTTEFVKEKNHKFKKMRDDQKIIHMMSRKGYAQLKHEMSSYHGNNFPKCNVGEDTKPTIDEVTCHWLRNNCRSSPSPACSLTALHPIKRRNHPKSPMRKSPITGSSPLVVHGFSVWCLMVPFITSSPYWALRLAKHGVKYGKLSGNQVLFGVLTPIHSFDSNSYNCRELNGLVQPIYIHYLTSTYRISNSSPALYFSLLHVEMDGTNGKTYYLWLKWFDSDQDFGLPHFVFTCSTPLLPQGISQTHFSLSPSDVVCEINTSKQSRRLNLVEFVHTSLGQSLELVIYASSIQLTIGLNVVIDLFFARCATRWIYTHHLKRMHGEPLSMQEFNTNLYARNSKYRELNKRDLEPNLSNIQGFKLRLKMDLMRLVIRDNERPNLRIWRTRLETNGDPQNRSRILGQKVRIYGNFKFSRHGRRIRHKSQISPHSVDFGSKP</sequence>
<keyword evidence="3" id="KW-1185">Reference proteome</keyword>
<protein>
    <submittedName>
        <fullName evidence="2">Uncharacterized protein</fullName>
    </submittedName>
</protein>
<proteinExistence type="predicted"/>
<comment type="caution">
    <text evidence="2">The sequence shown here is derived from an EMBL/GenBank/DDBJ whole genome shotgun (WGS) entry which is preliminary data.</text>
</comment>
<evidence type="ECO:0000313" key="2">
    <source>
        <dbReference type="EMBL" id="KAK9087393.1"/>
    </source>
</evidence>
<dbReference type="EMBL" id="JBBNAF010000013">
    <property type="protein sequence ID" value="KAK9087393.1"/>
    <property type="molecule type" value="Genomic_DNA"/>
</dbReference>
<dbReference type="AlphaFoldDB" id="A0AAP0E988"/>
<name>A0AAP0E988_9MAGN</name>
<evidence type="ECO:0000313" key="3">
    <source>
        <dbReference type="Proteomes" id="UP001420932"/>
    </source>
</evidence>
<accession>A0AAP0E988</accession>
<dbReference type="Proteomes" id="UP001420932">
    <property type="component" value="Unassembled WGS sequence"/>
</dbReference>
<reference evidence="2 3" key="1">
    <citation type="submission" date="2024-01" db="EMBL/GenBank/DDBJ databases">
        <title>Genome assemblies of Stephania.</title>
        <authorList>
            <person name="Yang L."/>
        </authorList>
    </citation>
    <scope>NUCLEOTIDE SEQUENCE [LARGE SCALE GENOMIC DNA]</scope>
    <source>
        <strain evidence="2">YNDBR</strain>
        <tissue evidence="2">Leaf</tissue>
    </source>
</reference>
<evidence type="ECO:0000256" key="1">
    <source>
        <dbReference type="SAM" id="MobiDB-lite"/>
    </source>
</evidence>
<gene>
    <name evidence="2" type="ORF">Syun_029787</name>
</gene>
<feature type="region of interest" description="Disordered" evidence="1">
    <location>
        <begin position="451"/>
        <end position="470"/>
    </location>
</feature>
<organism evidence="2 3">
    <name type="scientific">Stephania yunnanensis</name>
    <dbReference type="NCBI Taxonomy" id="152371"/>
    <lineage>
        <taxon>Eukaryota</taxon>
        <taxon>Viridiplantae</taxon>
        <taxon>Streptophyta</taxon>
        <taxon>Embryophyta</taxon>
        <taxon>Tracheophyta</taxon>
        <taxon>Spermatophyta</taxon>
        <taxon>Magnoliopsida</taxon>
        <taxon>Ranunculales</taxon>
        <taxon>Menispermaceae</taxon>
        <taxon>Menispermoideae</taxon>
        <taxon>Cissampelideae</taxon>
        <taxon>Stephania</taxon>
    </lineage>
</organism>